<dbReference type="Pfam" id="PF03929">
    <property type="entry name" value="PepSY_TM"/>
    <property type="match status" value="1"/>
</dbReference>
<protein>
    <submittedName>
        <fullName evidence="2">PepSY-associated TM helix</fullName>
    </submittedName>
</protein>
<gene>
    <name evidence="2" type="ORF">AZ78_3147</name>
</gene>
<comment type="caution">
    <text evidence="2">The sequence shown here is derived from an EMBL/GenBank/DDBJ whole genome shotgun (WGS) entry which is preliminary data.</text>
</comment>
<dbReference type="RefSeq" id="WP_060410545.1">
    <property type="nucleotide sequence ID" value="NZ_JAJA02000001.1"/>
</dbReference>
<feature type="transmembrane region" description="Helical" evidence="1">
    <location>
        <begin position="206"/>
        <end position="229"/>
    </location>
</feature>
<dbReference type="InterPro" id="IPR005625">
    <property type="entry name" value="PepSY-ass_TM"/>
</dbReference>
<keyword evidence="1" id="KW-0812">Transmembrane</keyword>
<accession>A0A108UAL0</accession>
<sequence>MKPAFWARRAHKWIGLIVGVQALLWMISGVYMTVVPLEIIHGDHLAHAHSQSLAAATPRIGQAALLDRYPNITSIKLKRLLDQEVYEIKQEKIGQDKQASLIDARSGAKISPLERATVVALARKAYQGEAVIIGVEWVTKAPQEVAKRPVPMWAVRFADSGATTFYFSPDTGDLLARRHSLWRWFDFLWMFHIMDYQERSDVNNTLLRIAASVGLLFALSGAWLVFYSFRWRRTA</sequence>
<dbReference type="Proteomes" id="UP000023435">
    <property type="component" value="Unassembled WGS sequence"/>
</dbReference>
<evidence type="ECO:0000256" key="1">
    <source>
        <dbReference type="SAM" id="Phobius"/>
    </source>
</evidence>
<reference evidence="2 3" key="1">
    <citation type="journal article" date="2014" name="Genome Announc.">
        <title>Draft Genome Sequence of Lysobacter capsici AZ78, a Bacterium Antagonistic to Plant-Pathogenic Oomycetes.</title>
        <authorList>
            <person name="Puopolo G."/>
            <person name="Sonego P."/>
            <person name="Engelen K."/>
            <person name="Pertot I."/>
        </authorList>
    </citation>
    <scope>NUCLEOTIDE SEQUENCE [LARGE SCALE GENOMIC DNA]</scope>
    <source>
        <strain evidence="2 3">AZ78</strain>
    </source>
</reference>
<keyword evidence="3" id="KW-1185">Reference proteome</keyword>
<organism evidence="2 3">
    <name type="scientific">Lysobacter capsici AZ78</name>
    <dbReference type="NCBI Taxonomy" id="1444315"/>
    <lineage>
        <taxon>Bacteria</taxon>
        <taxon>Pseudomonadati</taxon>
        <taxon>Pseudomonadota</taxon>
        <taxon>Gammaproteobacteria</taxon>
        <taxon>Lysobacterales</taxon>
        <taxon>Lysobacteraceae</taxon>
        <taxon>Lysobacter</taxon>
    </lineage>
</organism>
<name>A0A108UAL0_9GAMM</name>
<dbReference type="EMBL" id="JAJA02000001">
    <property type="protein sequence ID" value="KWS05595.1"/>
    <property type="molecule type" value="Genomic_DNA"/>
</dbReference>
<proteinExistence type="predicted"/>
<dbReference type="OrthoDB" id="9806195at2"/>
<keyword evidence="1" id="KW-0472">Membrane</keyword>
<evidence type="ECO:0000313" key="2">
    <source>
        <dbReference type="EMBL" id="KWS05595.1"/>
    </source>
</evidence>
<dbReference type="AlphaFoldDB" id="A0A108UAL0"/>
<evidence type="ECO:0000313" key="3">
    <source>
        <dbReference type="Proteomes" id="UP000023435"/>
    </source>
</evidence>
<keyword evidence="1" id="KW-1133">Transmembrane helix</keyword>